<dbReference type="Pfam" id="PF01814">
    <property type="entry name" value="Hemerythrin"/>
    <property type="match status" value="1"/>
</dbReference>
<evidence type="ECO:0000259" key="1">
    <source>
        <dbReference type="Pfam" id="PF01814"/>
    </source>
</evidence>
<dbReference type="AlphaFoldDB" id="A0A4Z0C978"/>
<dbReference type="CDD" id="cd12108">
    <property type="entry name" value="Hr-like"/>
    <property type="match status" value="1"/>
</dbReference>
<dbReference type="EMBL" id="SMLM01000001">
    <property type="protein sequence ID" value="TFZ07442.1"/>
    <property type="molecule type" value="Genomic_DNA"/>
</dbReference>
<accession>A0A4Z0C978</accession>
<sequence>MLEACHGKIRAMLDLVDRLCDHIARHGNDGQARTAAQDVIRYFDVAGPQHHLDEERHVVPRLEASDDEKLVQLAQRLRREHRQMELEWAAARPILSAIAQGQLASLRKEQLQTLSSFAALYADHIAAEEGQAFPAAVARLGAGDLSAMSQDMMSRRAVR</sequence>
<proteinExistence type="predicted"/>
<evidence type="ECO:0000313" key="2">
    <source>
        <dbReference type="EMBL" id="TFZ07442.1"/>
    </source>
</evidence>
<dbReference type="Proteomes" id="UP000298180">
    <property type="component" value="Unassembled WGS sequence"/>
</dbReference>
<dbReference type="InterPro" id="IPR012312">
    <property type="entry name" value="Hemerythrin-like"/>
</dbReference>
<dbReference type="Gene3D" id="1.20.120.520">
    <property type="entry name" value="nmb1532 protein domain like"/>
    <property type="match status" value="1"/>
</dbReference>
<feature type="domain" description="Hemerythrin-like" evidence="1">
    <location>
        <begin position="2"/>
        <end position="136"/>
    </location>
</feature>
<name>A0A4Z0C978_9BURK</name>
<reference evidence="2 3" key="1">
    <citation type="submission" date="2019-03" db="EMBL/GenBank/DDBJ databases">
        <title>Ramlibacter henchirensis DSM 14656, whole genome shotgun sequence.</title>
        <authorList>
            <person name="Zhang X."/>
            <person name="Feng G."/>
            <person name="Zhu H."/>
        </authorList>
    </citation>
    <scope>NUCLEOTIDE SEQUENCE [LARGE SCALE GENOMIC DNA]</scope>
    <source>
        <strain evidence="2 3">DSM 14656</strain>
    </source>
</reference>
<dbReference type="OrthoDB" id="8898809at2"/>
<comment type="caution">
    <text evidence="2">The sequence shown here is derived from an EMBL/GenBank/DDBJ whole genome shotgun (WGS) entry which is preliminary data.</text>
</comment>
<gene>
    <name evidence="2" type="ORF">EZ313_01750</name>
</gene>
<organism evidence="2 3">
    <name type="scientific">Ramlibacter henchirensis</name>
    <dbReference type="NCBI Taxonomy" id="204072"/>
    <lineage>
        <taxon>Bacteria</taxon>
        <taxon>Pseudomonadati</taxon>
        <taxon>Pseudomonadota</taxon>
        <taxon>Betaproteobacteria</taxon>
        <taxon>Burkholderiales</taxon>
        <taxon>Comamonadaceae</taxon>
        <taxon>Ramlibacter</taxon>
    </lineage>
</organism>
<protein>
    <submittedName>
        <fullName evidence="2">Hemerythrin domain-containing protein</fullName>
    </submittedName>
</protein>
<evidence type="ECO:0000313" key="3">
    <source>
        <dbReference type="Proteomes" id="UP000298180"/>
    </source>
</evidence>
<keyword evidence="3" id="KW-1185">Reference proteome</keyword>